<reference evidence="2" key="1">
    <citation type="journal article" date="2015" name="Nature">
        <title>Complex archaea that bridge the gap between prokaryotes and eukaryotes.</title>
        <authorList>
            <person name="Spang A."/>
            <person name="Saw J.H."/>
            <person name="Jorgensen S.L."/>
            <person name="Zaremba-Niedzwiedzka K."/>
            <person name="Martijn J."/>
            <person name="Lind A.E."/>
            <person name="van Eijk R."/>
            <person name="Schleper C."/>
            <person name="Guy L."/>
            <person name="Ettema T.J."/>
        </authorList>
    </citation>
    <scope>NUCLEOTIDE SEQUENCE</scope>
</reference>
<dbReference type="EMBL" id="LAZR01037819">
    <property type="protein sequence ID" value="KKL21197.1"/>
    <property type="molecule type" value="Genomic_DNA"/>
</dbReference>
<organism evidence="2">
    <name type="scientific">marine sediment metagenome</name>
    <dbReference type="NCBI Taxonomy" id="412755"/>
    <lineage>
        <taxon>unclassified sequences</taxon>
        <taxon>metagenomes</taxon>
        <taxon>ecological metagenomes</taxon>
    </lineage>
</organism>
<feature type="transmembrane region" description="Helical" evidence="1">
    <location>
        <begin position="47"/>
        <end position="65"/>
    </location>
</feature>
<accession>A0A0F9C4L9</accession>
<proteinExistence type="predicted"/>
<sequence length="72" mass="8455">MKTEETIGDRIKREGDKVTLSTQELKVLMDNKFYRNFYELIPRRQRWMWFLGGISIGILIGERVGKGNKHGV</sequence>
<evidence type="ECO:0000313" key="2">
    <source>
        <dbReference type="EMBL" id="KKL21197.1"/>
    </source>
</evidence>
<dbReference type="AlphaFoldDB" id="A0A0F9C4L9"/>
<keyword evidence="1" id="KW-1133">Transmembrane helix</keyword>
<keyword evidence="1" id="KW-0812">Transmembrane</keyword>
<protein>
    <submittedName>
        <fullName evidence="2">Uncharacterized protein</fullName>
    </submittedName>
</protein>
<gene>
    <name evidence="2" type="ORF">LCGC14_2447880</name>
</gene>
<keyword evidence="1" id="KW-0472">Membrane</keyword>
<comment type="caution">
    <text evidence="2">The sequence shown here is derived from an EMBL/GenBank/DDBJ whole genome shotgun (WGS) entry which is preliminary data.</text>
</comment>
<name>A0A0F9C4L9_9ZZZZ</name>
<evidence type="ECO:0000256" key="1">
    <source>
        <dbReference type="SAM" id="Phobius"/>
    </source>
</evidence>